<evidence type="ECO:0000256" key="16">
    <source>
        <dbReference type="HAMAP-Rule" id="MF_03039"/>
    </source>
</evidence>
<comment type="subunit">
    <text evidence="15">Heterotetramer of 2 NUBP1 and 2 NUBP2 chains. Interacts with KIFC1. Interacts with NUBP1.</text>
</comment>
<keyword evidence="12 16" id="KW-0411">Iron-sulfur</keyword>
<keyword evidence="7" id="KW-0677">Repeat</keyword>
<accession>A0AAN7PQ59</accession>
<evidence type="ECO:0000256" key="9">
    <source>
        <dbReference type="ARBA" id="ARBA00022803"/>
    </source>
</evidence>
<keyword evidence="10 16" id="KW-0067">ATP-binding</keyword>
<dbReference type="PANTHER" id="PTHR14781:SF0">
    <property type="entry name" value="INTRAFLAGELLAR TRANSPORT PROTEIN 56"/>
    <property type="match status" value="1"/>
</dbReference>
<evidence type="ECO:0000256" key="6">
    <source>
        <dbReference type="ARBA" id="ARBA00022723"/>
    </source>
</evidence>
<dbReference type="GO" id="GO:0035735">
    <property type="term" value="P:intraciliary transport involved in cilium assembly"/>
    <property type="evidence" value="ECO:0007669"/>
    <property type="project" value="TreeGrafter"/>
</dbReference>
<dbReference type="FunFam" id="1.25.40.10:FF:000233">
    <property type="entry name" value="Tetratricopeptide repeat domain 26"/>
    <property type="match status" value="1"/>
</dbReference>
<comment type="similarity">
    <text evidence="16">Belongs to the Mrp/NBP35 ATP-binding proteins family. NUBP2/CFD1 subfamily.</text>
</comment>
<comment type="similarity">
    <text evidence="3">Belongs to the IFT56 family.</text>
</comment>
<evidence type="ECO:0000256" key="7">
    <source>
        <dbReference type="ARBA" id="ARBA00022737"/>
    </source>
</evidence>
<dbReference type="InterPro" id="IPR028600">
    <property type="entry name" value="NUBP2/Cfd1_eukaryotes"/>
</dbReference>
<evidence type="ECO:0000256" key="14">
    <source>
        <dbReference type="ARBA" id="ARBA00053368"/>
    </source>
</evidence>
<dbReference type="GO" id="GO:0120170">
    <property type="term" value="F:intraciliary transport particle B binding"/>
    <property type="evidence" value="ECO:0007669"/>
    <property type="project" value="TreeGrafter"/>
</dbReference>
<comment type="caution">
    <text evidence="18">The sequence shown here is derived from an EMBL/GenBank/DDBJ whole genome shotgun (WGS) entry which is preliminary data.</text>
</comment>
<dbReference type="SUPFAM" id="SSF52540">
    <property type="entry name" value="P-loop containing nucleoside triphosphate hydrolases"/>
    <property type="match status" value="1"/>
</dbReference>
<dbReference type="InterPro" id="IPR019734">
    <property type="entry name" value="TPR_rpt"/>
</dbReference>
<dbReference type="GO" id="GO:0005930">
    <property type="term" value="C:axoneme"/>
    <property type="evidence" value="ECO:0007669"/>
    <property type="project" value="UniProtKB-SubCell"/>
</dbReference>
<dbReference type="GO" id="GO:0097546">
    <property type="term" value="C:ciliary base"/>
    <property type="evidence" value="ECO:0007669"/>
    <property type="project" value="TreeGrafter"/>
</dbReference>
<evidence type="ECO:0000256" key="11">
    <source>
        <dbReference type="ARBA" id="ARBA00023004"/>
    </source>
</evidence>
<dbReference type="GO" id="GO:0140663">
    <property type="term" value="F:ATP-dependent FeS chaperone activity"/>
    <property type="evidence" value="ECO:0007669"/>
    <property type="project" value="InterPro"/>
</dbReference>
<protein>
    <recommendedName>
        <fullName evidence="16">Cytosolic Fe-S cluster assembly factor NUBP2 homolog</fullName>
    </recommendedName>
</protein>
<keyword evidence="19" id="KW-1185">Reference proteome</keyword>
<evidence type="ECO:0000256" key="4">
    <source>
        <dbReference type="ARBA" id="ARBA00022485"/>
    </source>
</evidence>
<dbReference type="GO" id="GO:0036064">
    <property type="term" value="C:ciliary basal body"/>
    <property type="evidence" value="ECO:0007669"/>
    <property type="project" value="TreeGrafter"/>
</dbReference>
<dbReference type="GO" id="GO:0035720">
    <property type="term" value="P:intraciliary anterograde transport"/>
    <property type="evidence" value="ECO:0007669"/>
    <property type="project" value="TreeGrafter"/>
</dbReference>
<dbReference type="InterPro" id="IPR030511">
    <property type="entry name" value="TTC26"/>
</dbReference>
<comment type="subcellular location">
    <subcellularLocation>
        <location evidence="2">Cytoplasm</location>
        <location evidence="2">Cytoskeleton</location>
        <location evidence="2">Cilium axoneme</location>
    </subcellularLocation>
    <subcellularLocation>
        <location evidence="1">Cytoplasm</location>
        <location evidence="1">Cytoskeleton</location>
        <location evidence="1">Microtubule organizing center</location>
        <location evidence="1">Centrosome</location>
        <location evidence="1">Centriole</location>
    </subcellularLocation>
</comment>
<evidence type="ECO:0000256" key="15">
    <source>
        <dbReference type="ARBA" id="ARBA00065349"/>
    </source>
</evidence>
<dbReference type="FunFam" id="3.40.50.300:FF:000796">
    <property type="entry name" value="Cytosolic Fe-S cluster assembly factor NUBP2"/>
    <property type="match status" value="1"/>
</dbReference>
<feature type="binding site" evidence="16">
    <location>
        <position position="720"/>
    </location>
    <ligand>
        <name>[4Fe-4S] cluster</name>
        <dbReference type="ChEBI" id="CHEBI:49883"/>
        <note>ligand shared between dimeric partners</note>
    </ligand>
</feature>
<feature type="region of interest" description="Disordered" evidence="17">
    <location>
        <begin position="1"/>
        <end position="22"/>
    </location>
</feature>
<dbReference type="Gene3D" id="3.40.50.300">
    <property type="entry name" value="P-loop containing nucleotide triphosphate hydrolases"/>
    <property type="match status" value="1"/>
</dbReference>
<feature type="binding site" evidence="16">
    <location>
        <position position="723"/>
    </location>
    <ligand>
        <name>[4Fe-4S] cluster</name>
        <dbReference type="ChEBI" id="CHEBI:49883"/>
        <note>ligand shared between dimeric partners</note>
    </ligand>
</feature>
<organism evidence="18 19">
    <name type="scientific">Aquatica leii</name>
    <dbReference type="NCBI Taxonomy" id="1421715"/>
    <lineage>
        <taxon>Eukaryota</taxon>
        <taxon>Metazoa</taxon>
        <taxon>Ecdysozoa</taxon>
        <taxon>Arthropoda</taxon>
        <taxon>Hexapoda</taxon>
        <taxon>Insecta</taxon>
        <taxon>Pterygota</taxon>
        <taxon>Neoptera</taxon>
        <taxon>Endopterygota</taxon>
        <taxon>Coleoptera</taxon>
        <taxon>Polyphaga</taxon>
        <taxon>Elateriformia</taxon>
        <taxon>Elateroidea</taxon>
        <taxon>Lampyridae</taxon>
        <taxon>Luciolinae</taxon>
        <taxon>Aquatica</taxon>
    </lineage>
</organism>
<keyword evidence="6 16" id="KW-0479">Metal-binding</keyword>
<evidence type="ECO:0000256" key="3">
    <source>
        <dbReference type="ARBA" id="ARBA00007834"/>
    </source>
</evidence>
<dbReference type="GO" id="GO:0051539">
    <property type="term" value="F:4 iron, 4 sulfur cluster binding"/>
    <property type="evidence" value="ECO:0007669"/>
    <property type="project" value="UniProtKB-UniRule"/>
</dbReference>
<gene>
    <name evidence="18" type="ORF">RN001_013099</name>
</gene>
<dbReference type="Gene3D" id="1.25.40.10">
    <property type="entry name" value="Tetratricopeptide repeat domain"/>
    <property type="match status" value="3"/>
</dbReference>
<keyword evidence="8 16" id="KW-0547">Nucleotide-binding</keyword>
<sequence length="793" mass="89038">MILSRSKPALTTKDNTNKTSRSASANKNILPFEDFLLKRDYTGAITLLEFQHQDTNSDVALWMAYCAFHLGNYKKALDIYQNVLTKHGALKDLTVNIACCYFYLGMYEESKTILEKETQSGLKTRLNFHLSHKLGDEVTLMEYHQQLQDILEDQLSLAAIHYLRAHYQEAIDIYKRLLLQNRDNLALNVYVALCYYKLDYYDVSQEVLGVYLNQYSDSVIATNLKACNHFRLYNGAAAESEIRAIVDQSANVGFGHDLVKHNLVVFRSGLGAMQVFPSLVDVVPEARLNLVIHHLKQDDNKEAFDLLKDMQPAVPQEYILKGVVNASLGQELNSPEHIKTAEECFHLVGSSTSECDTIPGRQCMAAAFFLAGQFEEVLVYLTSIKSYFHSDDTFNFNYAQAKTACEQYKEAEEIFLLIQDAKIKSDYVFISNLARCYIMTKKPHLAWELYLKMDSSSESFNLLLLIANDCYRQGEFWYASKAFDMLDRLEPNPEFWEGKRGAIVGVFQGVIARRFPVDMLSDVLQLLRNSTSNQADQIAKAILVSGKGGVGKSTFSTQLALTLKHRNFKVGLLDIDLCGPSVPYLLNLEDKNVHQHSEGWLPVYTDADQQLAVMSIGFLLNNRNTAVVWRGPKKTAMVKQFLTDVCWGNLDYLVIDTPPGTSDEHITVMENLKNVKCDGAIVITSPQEVAIEDVRKEITFCRKTDIPILGLVENLSGFVCPHCSECTNIFSTGGAASLAEHTKIPFLGTLPIDPRVGKLLGVASVAEYPNSPFTKNLNHVVDTVVDSCTNKQV</sequence>
<evidence type="ECO:0000256" key="5">
    <source>
        <dbReference type="ARBA" id="ARBA00022490"/>
    </source>
</evidence>
<dbReference type="InterPro" id="IPR019591">
    <property type="entry name" value="Mrp/NBP35_ATP-bd"/>
</dbReference>
<dbReference type="SUPFAM" id="SSF48452">
    <property type="entry name" value="TPR-like"/>
    <property type="match status" value="3"/>
</dbReference>
<keyword evidence="5 16" id="KW-0963">Cytoplasm</keyword>
<comment type="function">
    <text evidence="14">Component of the cytosolic iron-sulfur (Fe/S) protein assembly (CIA) machinery. Required for maturation of extramitochondrial Fe-S proteins. The NUBP1-NUBP2 heterotetramer forms a Fe-S scaffold complex, mediating the de novo assembly of an Fe-S cluster and its transfer to target apoproteins. Negatively regulates cilium formation and structure.</text>
</comment>
<keyword evidence="11 16" id="KW-0408">Iron</keyword>
<dbReference type="AlphaFoldDB" id="A0AAN7PQ59"/>
<dbReference type="GO" id="GO:0030992">
    <property type="term" value="C:intraciliary transport particle B"/>
    <property type="evidence" value="ECO:0007669"/>
    <property type="project" value="TreeGrafter"/>
</dbReference>
<dbReference type="GO" id="GO:0016226">
    <property type="term" value="P:iron-sulfur cluster assembly"/>
    <property type="evidence" value="ECO:0007669"/>
    <property type="project" value="UniProtKB-UniRule"/>
</dbReference>
<dbReference type="Proteomes" id="UP001353858">
    <property type="component" value="Unassembled WGS sequence"/>
</dbReference>
<evidence type="ECO:0000256" key="12">
    <source>
        <dbReference type="ARBA" id="ARBA00023014"/>
    </source>
</evidence>
<feature type="compositionally biased region" description="Polar residues" evidence="17">
    <location>
        <begin position="12"/>
        <end position="22"/>
    </location>
</feature>
<dbReference type="InterPro" id="IPR000808">
    <property type="entry name" value="Mrp-like_CS"/>
</dbReference>
<evidence type="ECO:0000256" key="8">
    <source>
        <dbReference type="ARBA" id="ARBA00022741"/>
    </source>
</evidence>
<dbReference type="HAMAP" id="MF_02040">
    <property type="entry name" value="Mrp_NBP35"/>
    <property type="match status" value="1"/>
</dbReference>
<dbReference type="GO" id="GO:0005524">
    <property type="term" value="F:ATP binding"/>
    <property type="evidence" value="ECO:0007669"/>
    <property type="project" value="UniProtKB-KW"/>
</dbReference>
<dbReference type="PROSITE" id="PS01215">
    <property type="entry name" value="MRP"/>
    <property type="match status" value="1"/>
</dbReference>
<dbReference type="InterPro" id="IPR033756">
    <property type="entry name" value="YlxH/NBP35"/>
</dbReference>
<keyword evidence="9" id="KW-0802">TPR repeat</keyword>
<proteinExistence type="inferred from homology"/>
<reference evidence="19" key="1">
    <citation type="submission" date="2023-01" db="EMBL/GenBank/DDBJ databases">
        <title>Key to firefly adult light organ development and bioluminescence: homeobox transcription factors regulate luciferase expression and transportation to peroxisome.</title>
        <authorList>
            <person name="Fu X."/>
        </authorList>
    </citation>
    <scope>NUCLEOTIDE SEQUENCE [LARGE SCALE GENOMIC DNA]</scope>
</reference>
<evidence type="ECO:0000256" key="17">
    <source>
        <dbReference type="SAM" id="MobiDB-lite"/>
    </source>
</evidence>
<dbReference type="GO" id="GO:0046872">
    <property type="term" value="F:metal ion binding"/>
    <property type="evidence" value="ECO:0007669"/>
    <property type="project" value="UniProtKB-KW"/>
</dbReference>
<dbReference type="Pfam" id="PF10609">
    <property type="entry name" value="ParA"/>
    <property type="match status" value="1"/>
</dbReference>
<name>A0AAN7PQ59_9COLE</name>
<evidence type="ECO:0000256" key="13">
    <source>
        <dbReference type="ARBA" id="ARBA00023273"/>
    </source>
</evidence>
<dbReference type="PANTHER" id="PTHR14781">
    <property type="entry name" value="INTRAFLAGELLAR TRANSPORT PROTEIN 56"/>
    <property type="match status" value="1"/>
</dbReference>
<dbReference type="EMBL" id="JARPUR010000006">
    <property type="protein sequence ID" value="KAK4873739.1"/>
    <property type="molecule type" value="Genomic_DNA"/>
</dbReference>
<evidence type="ECO:0000256" key="1">
    <source>
        <dbReference type="ARBA" id="ARBA00004114"/>
    </source>
</evidence>
<dbReference type="InterPro" id="IPR027417">
    <property type="entry name" value="P-loop_NTPase"/>
</dbReference>
<dbReference type="CDD" id="cd02037">
    <property type="entry name" value="Mrp_NBP35"/>
    <property type="match status" value="1"/>
</dbReference>
<keyword evidence="4 16" id="KW-0004">4Fe-4S</keyword>
<feature type="binding site" evidence="16">
    <location>
        <begin position="546"/>
        <end position="553"/>
    </location>
    <ligand>
        <name>ATP</name>
        <dbReference type="ChEBI" id="CHEBI:30616"/>
    </ligand>
</feature>
<dbReference type="Pfam" id="PF12895">
    <property type="entry name" value="ANAPC3"/>
    <property type="match status" value="1"/>
</dbReference>
<evidence type="ECO:0000313" key="19">
    <source>
        <dbReference type="Proteomes" id="UP001353858"/>
    </source>
</evidence>
<dbReference type="GO" id="GO:0005634">
    <property type="term" value="C:nucleus"/>
    <property type="evidence" value="ECO:0007669"/>
    <property type="project" value="UniProtKB-ARBA"/>
</dbReference>
<dbReference type="InterPro" id="IPR011990">
    <property type="entry name" value="TPR-like_helical_dom_sf"/>
</dbReference>
<dbReference type="HAMAP" id="MF_03039">
    <property type="entry name" value="NUBP2"/>
    <property type="match status" value="1"/>
</dbReference>
<evidence type="ECO:0000256" key="10">
    <source>
        <dbReference type="ARBA" id="ARBA00022840"/>
    </source>
</evidence>
<comment type="cofactor">
    <cofactor evidence="16">
        <name>[4Fe-4S] cluster</name>
        <dbReference type="ChEBI" id="CHEBI:49883"/>
    </cofactor>
    <text evidence="16">Binds 4 [4Fe-4S] clusters per heterotetramer. Contains two stable clusters in the N-termini of NUBP1 and two labile, bridging clusters between subunits of the NUBP1-NUBP2 heterotetramer.</text>
</comment>
<dbReference type="GO" id="GO:0005814">
    <property type="term" value="C:centriole"/>
    <property type="evidence" value="ECO:0007669"/>
    <property type="project" value="UniProtKB-SubCell"/>
</dbReference>
<keyword evidence="13" id="KW-0966">Cell projection</keyword>
<evidence type="ECO:0000313" key="18">
    <source>
        <dbReference type="EMBL" id="KAK4873739.1"/>
    </source>
</evidence>
<evidence type="ECO:0000256" key="2">
    <source>
        <dbReference type="ARBA" id="ARBA00004430"/>
    </source>
</evidence>
<dbReference type="SMART" id="SM00028">
    <property type="entry name" value="TPR"/>
    <property type="match status" value="4"/>
</dbReference>